<dbReference type="EMBL" id="NMUH01004525">
    <property type="protein sequence ID" value="MQM09950.1"/>
    <property type="molecule type" value="Genomic_DNA"/>
</dbReference>
<comment type="caution">
    <text evidence="11">The sequence shown here is derived from an EMBL/GenBank/DDBJ whole genome shotgun (WGS) entry which is preliminary data.</text>
</comment>
<keyword evidence="3 9" id="KW-0863">Zinc-finger</keyword>
<evidence type="ECO:0000313" key="11">
    <source>
        <dbReference type="EMBL" id="MQM09950.1"/>
    </source>
</evidence>
<keyword evidence="4" id="KW-0862">Zinc</keyword>
<reference evidence="11" key="1">
    <citation type="submission" date="2017-07" db="EMBL/GenBank/DDBJ databases">
        <title>Taro Niue Genome Assembly and Annotation.</title>
        <authorList>
            <person name="Atibalentja N."/>
            <person name="Keating K."/>
            <person name="Fields C.J."/>
        </authorList>
    </citation>
    <scope>NUCLEOTIDE SEQUENCE</scope>
    <source>
        <strain evidence="11">Niue_2</strain>
        <tissue evidence="11">Leaf</tissue>
    </source>
</reference>
<accession>A0A843X385</accession>
<comment type="subcellular location">
    <subcellularLocation>
        <location evidence="1">Nucleus</location>
    </subcellularLocation>
</comment>
<dbReference type="PANTHER" id="PTHR31251:SF74">
    <property type="entry name" value="SQUAMOSA PROMOTER-BINDING-LIKE PROTEIN 2"/>
    <property type="match status" value="1"/>
</dbReference>
<organism evidence="11 12">
    <name type="scientific">Colocasia esculenta</name>
    <name type="common">Wild taro</name>
    <name type="synonym">Arum esculentum</name>
    <dbReference type="NCBI Taxonomy" id="4460"/>
    <lineage>
        <taxon>Eukaryota</taxon>
        <taxon>Viridiplantae</taxon>
        <taxon>Streptophyta</taxon>
        <taxon>Embryophyta</taxon>
        <taxon>Tracheophyta</taxon>
        <taxon>Spermatophyta</taxon>
        <taxon>Magnoliopsida</taxon>
        <taxon>Liliopsida</taxon>
        <taxon>Araceae</taxon>
        <taxon>Aroideae</taxon>
        <taxon>Colocasieae</taxon>
        <taxon>Colocasia</taxon>
    </lineage>
</organism>
<evidence type="ECO:0000256" key="4">
    <source>
        <dbReference type="ARBA" id="ARBA00022833"/>
    </source>
</evidence>
<evidence type="ECO:0000256" key="2">
    <source>
        <dbReference type="ARBA" id="ARBA00022723"/>
    </source>
</evidence>
<evidence type="ECO:0000256" key="6">
    <source>
        <dbReference type="ARBA" id="ARBA00023125"/>
    </source>
</evidence>
<evidence type="ECO:0000256" key="8">
    <source>
        <dbReference type="ARBA" id="ARBA00023242"/>
    </source>
</evidence>
<dbReference type="GO" id="GO:0005634">
    <property type="term" value="C:nucleus"/>
    <property type="evidence" value="ECO:0007669"/>
    <property type="project" value="UniProtKB-SubCell"/>
</dbReference>
<dbReference type="Gene3D" id="4.10.1100.10">
    <property type="entry name" value="Transcription factor, SBP-box domain"/>
    <property type="match status" value="1"/>
</dbReference>
<keyword evidence="7" id="KW-0804">Transcription</keyword>
<evidence type="ECO:0000313" key="12">
    <source>
        <dbReference type="Proteomes" id="UP000652761"/>
    </source>
</evidence>
<evidence type="ECO:0000256" key="3">
    <source>
        <dbReference type="ARBA" id="ARBA00022771"/>
    </source>
</evidence>
<dbReference type="InterPro" id="IPR036893">
    <property type="entry name" value="SBP_sf"/>
</dbReference>
<dbReference type="InterPro" id="IPR004333">
    <property type="entry name" value="SBP_dom"/>
</dbReference>
<dbReference type="OrthoDB" id="514967at2759"/>
<feature type="domain" description="SBP-type" evidence="10">
    <location>
        <begin position="176"/>
        <end position="253"/>
    </location>
</feature>
<dbReference type="SUPFAM" id="SSF103612">
    <property type="entry name" value="SBT domain"/>
    <property type="match status" value="1"/>
</dbReference>
<evidence type="ECO:0000256" key="5">
    <source>
        <dbReference type="ARBA" id="ARBA00023015"/>
    </source>
</evidence>
<dbReference type="Proteomes" id="UP000652761">
    <property type="component" value="Unassembled WGS sequence"/>
</dbReference>
<dbReference type="FunFam" id="4.10.1100.10:FF:000001">
    <property type="entry name" value="Squamosa promoter-binding-like protein 14"/>
    <property type="match status" value="1"/>
</dbReference>
<dbReference type="PROSITE" id="PS51141">
    <property type="entry name" value="ZF_SBP"/>
    <property type="match status" value="1"/>
</dbReference>
<gene>
    <name evidence="11" type="ORF">Taro_042835</name>
</gene>
<protein>
    <recommendedName>
        <fullName evidence="10">SBP-type domain-containing protein</fullName>
    </recommendedName>
</protein>
<keyword evidence="8" id="KW-0539">Nucleus</keyword>
<evidence type="ECO:0000256" key="1">
    <source>
        <dbReference type="ARBA" id="ARBA00004123"/>
    </source>
</evidence>
<keyword evidence="12" id="KW-1185">Reference proteome</keyword>
<dbReference type="GO" id="GO:0003677">
    <property type="term" value="F:DNA binding"/>
    <property type="evidence" value="ECO:0007669"/>
    <property type="project" value="UniProtKB-KW"/>
</dbReference>
<evidence type="ECO:0000256" key="9">
    <source>
        <dbReference type="PROSITE-ProRule" id="PRU00470"/>
    </source>
</evidence>
<keyword evidence="2" id="KW-0479">Metal-binding</keyword>
<proteinExistence type="predicted"/>
<keyword evidence="5" id="KW-0805">Transcription regulation</keyword>
<dbReference type="AlphaFoldDB" id="A0A843X385"/>
<evidence type="ECO:0000259" key="10">
    <source>
        <dbReference type="PROSITE" id="PS51141"/>
    </source>
</evidence>
<feature type="non-terminal residue" evidence="11">
    <location>
        <position position="1"/>
    </location>
</feature>
<evidence type="ECO:0000256" key="7">
    <source>
        <dbReference type="ARBA" id="ARBA00023163"/>
    </source>
</evidence>
<sequence>LRLPVRDLSGMDWNAKTLSQWDYESCVLFNSNVAGTPRLTQSSEWGMENGSIYSSGGGVCSGSEVGNGCSSKSSLSASIDSAPRAGPRVSMINFETASKDTEKKEEGKVKEIRNTPELTGSVGSVEPLIGLKLGKRTYFEDFYTESNMENQSFPDVPVPTSTSAKKARVSSQGSQKTRCQVEGCNLDLATAKSYHRKHRVCEGHSKCAVVIVAGQERRFCQQCSRFHGLAEFDQKKRSCRRRLYNHNARRRRPPPDAISHNSARVSSSLYGANTLMAHCLVCHSYEANGHVTASTAARHHVVASTSKSHLCHSRKLSQSESVAELAGLSDDATWVDLGA</sequence>
<dbReference type="Pfam" id="PF03110">
    <property type="entry name" value="SBP"/>
    <property type="match status" value="1"/>
</dbReference>
<keyword evidence="6" id="KW-0238">DNA-binding</keyword>
<dbReference type="PANTHER" id="PTHR31251">
    <property type="entry name" value="SQUAMOSA PROMOTER-BINDING-LIKE PROTEIN 4"/>
    <property type="match status" value="1"/>
</dbReference>
<dbReference type="GO" id="GO:0008270">
    <property type="term" value="F:zinc ion binding"/>
    <property type="evidence" value="ECO:0007669"/>
    <property type="project" value="UniProtKB-KW"/>
</dbReference>
<dbReference type="InterPro" id="IPR044817">
    <property type="entry name" value="SBP-like"/>
</dbReference>
<name>A0A843X385_COLES</name>